<evidence type="ECO:0000256" key="2">
    <source>
        <dbReference type="SAM" id="MobiDB-lite"/>
    </source>
</evidence>
<accession>A0AA36MV44</accession>
<feature type="compositionally biased region" description="Low complexity" evidence="2">
    <location>
        <begin position="296"/>
        <end position="311"/>
    </location>
</feature>
<evidence type="ECO:0000256" key="1">
    <source>
        <dbReference type="SAM" id="Coils"/>
    </source>
</evidence>
<dbReference type="Proteomes" id="UP001178507">
    <property type="component" value="Unassembled WGS sequence"/>
</dbReference>
<evidence type="ECO:0000313" key="3">
    <source>
        <dbReference type="EMBL" id="CAJ1380986.1"/>
    </source>
</evidence>
<feature type="region of interest" description="Disordered" evidence="2">
    <location>
        <begin position="278"/>
        <end position="312"/>
    </location>
</feature>
<organism evidence="3 4">
    <name type="scientific">Effrenium voratum</name>
    <dbReference type="NCBI Taxonomy" id="2562239"/>
    <lineage>
        <taxon>Eukaryota</taxon>
        <taxon>Sar</taxon>
        <taxon>Alveolata</taxon>
        <taxon>Dinophyceae</taxon>
        <taxon>Suessiales</taxon>
        <taxon>Symbiodiniaceae</taxon>
        <taxon>Effrenium</taxon>
    </lineage>
</organism>
<gene>
    <name evidence="3" type="ORF">EVOR1521_LOCUS8796</name>
</gene>
<reference evidence="3" key="1">
    <citation type="submission" date="2023-08" db="EMBL/GenBank/DDBJ databases">
        <authorList>
            <person name="Chen Y."/>
            <person name="Shah S."/>
            <person name="Dougan E. K."/>
            <person name="Thang M."/>
            <person name="Chan C."/>
        </authorList>
    </citation>
    <scope>NUCLEOTIDE SEQUENCE</scope>
</reference>
<name>A0AA36MV44_9DINO</name>
<proteinExistence type="predicted"/>
<keyword evidence="1" id="KW-0175">Coiled coil</keyword>
<dbReference type="AlphaFoldDB" id="A0AA36MV44"/>
<feature type="coiled-coil region" evidence="1">
    <location>
        <begin position="1"/>
        <end position="165"/>
    </location>
</feature>
<dbReference type="EMBL" id="CAUJNA010000768">
    <property type="protein sequence ID" value="CAJ1380986.1"/>
    <property type="molecule type" value="Genomic_DNA"/>
</dbReference>
<protein>
    <submittedName>
        <fullName evidence="3">Uncharacterized protein</fullName>
    </submittedName>
</protein>
<comment type="caution">
    <text evidence="3">The sequence shown here is derived from an EMBL/GenBank/DDBJ whole genome shotgun (WGS) entry which is preliminary data.</text>
</comment>
<evidence type="ECO:0000313" key="4">
    <source>
        <dbReference type="Proteomes" id="UP001178507"/>
    </source>
</evidence>
<sequence>MEGLELEKAEVHRLRAELERLTQDRENSQEAEISMQQGVDALRQQCLELQRGLENERAQRLQMETVKFPNQLKQVEEELVQERRWRQGLEEELQVQQSLRVQAESSLSEVERRLESVELEHKKLCLVENERHQRGAEVARLREELVELTALLEVERHRVKKLEAARGEGDERLRDAMARERSDDLALRKLLAAAQQERDEAMERSLRMQDVHRMVEEVHSQLAKAMDREKLDSKLGDQQSLQNLQSTLELVQQLRVDTRPPSPSPCLWKPSQALQAARTWGEESGCSPSSKATIRPSSQSTSPQSPVKPQSNAHLAVPLNSWSLVAVCASPALSAGVERVSS</sequence>
<keyword evidence="4" id="KW-1185">Reference proteome</keyword>